<reference evidence="3 4" key="1">
    <citation type="journal article" date="2013" name="BMC Genomics">
        <title>The miniature genome of a carnivorous plant Genlisea aurea contains a low number of genes and short non-coding sequences.</title>
        <authorList>
            <person name="Leushkin E.V."/>
            <person name="Sutormin R.A."/>
            <person name="Nabieva E.R."/>
            <person name="Penin A.A."/>
            <person name="Kondrashov A.S."/>
            <person name="Logacheva M.D."/>
        </authorList>
    </citation>
    <scope>NUCLEOTIDE SEQUENCE [LARGE SCALE GENOMIC DNA]</scope>
</reference>
<dbReference type="EMBL" id="AUSU01005978">
    <property type="protein sequence ID" value="EPS62682.1"/>
    <property type="molecule type" value="Genomic_DNA"/>
</dbReference>
<dbReference type="Pfam" id="PF20431">
    <property type="entry name" value="E_motif"/>
    <property type="match status" value="1"/>
</dbReference>
<dbReference type="InterPro" id="IPR046960">
    <property type="entry name" value="PPR_At4g14850-like_plant"/>
</dbReference>
<dbReference type="InterPro" id="IPR011990">
    <property type="entry name" value="TPR-like_helical_dom_sf"/>
</dbReference>
<evidence type="ECO:0008006" key="5">
    <source>
        <dbReference type="Google" id="ProtNLM"/>
    </source>
</evidence>
<feature type="non-terminal residue" evidence="3">
    <location>
        <position position="1"/>
    </location>
</feature>
<sequence>LGKSIHAYMVKREYEAFSSSGNSLMDFYAKSGALSYSTAIFNGMKAKDFVSWNIILRGHFVYGSVEQGLDLYRSARSVKFEPNVSISVLVIQSLRSLEAYSDGMAFHGYLIRCGLTGLNPVLNSILSMYADFCVRCAETLFDEMIRRDVISWSVMIKAYINDNDGYSALESFKKMLSDHEIEVDGQTMVTALKACSIFGDVGIGKMIHGFVLKTALNDLFVANTLVDFYCKCGDIDSAVVVFDEMPVRNLVSWNSLMHGFVSDSNYAGAVSLYSRMADSGVVADEATMVNLLQIFKALGDLPRCKTIHGRAVRRGMMSNDLVVNSLIDGYSKCIRIEYSWRIFSRTGRPPDVVTWSTMMSAFTRCGMPLEAIAFYGGIQFYVDVRSPVALLNLLEACGAAAEIGSSRRAHGLAVRMVPTSDVVFGTAILHMYSKCGAVEASRRAFDEIAEKNVVAWSALVAACGLNGRPRDAVSLLSEMRADGVEPNAATAVAALSACCRGGLVEEGISIFNAAAEEPTGEQYSCVADLLARSGYLDEAREFMAVYSPAAYGSGWGAVLSGSRSYEDRKVAVEATRRVVELEPGSSGGYVLGSSCFAASGSWSDAAEVRRAMKRRGVRVVGGYSLV</sequence>
<dbReference type="GO" id="GO:0009451">
    <property type="term" value="P:RNA modification"/>
    <property type="evidence" value="ECO:0007669"/>
    <property type="project" value="InterPro"/>
</dbReference>
<dbReference type="Gene3D" id="1.25.40.10">
    <property type="entry name" value="Tetratricopeptide repeat domain"/>
    <property type="match status" value="5"/>
</dbReference>
<dbReference type="Proteomes" id="UP000015453">
    <property type="component" value="Unassembled WGS sequence"/>
</dbReference>
<dbReference type="Pfam" id="PF12854">
    <property type="entry name" value="PPR_1"/>
    <property type="match status" value="1"/>
</dbReference>
<dbReference type="PROSITE" id="PS51375">
    <property type="entry name" value="PPR"/>
    <property type="match status" value="3"/>
</dbReference>
<accession>S8DS89</accession>
<dbReference type="FunFam" id="1.25.40.10:FF:000242">
    <property type="entry name" value="Pentatricopeptide repeat-containing protein"/>
    <property type="match status" value="1"/>
</dbReference>
<dbReference type="InterPro" id="IPR002885">
    <property type="entry name" value="PPR_rpt"/>
</dbReference>
<dbReference type="GO" id="GO:0003723">
    <property type="term" value="F:RNA binding"/>
    <property type="evidence" value="ECO:0007669"/>
    <property type="project" value="InterPro"/>
</dbReference>
<organism evidence="3 4">
    <name type="scientific">Genlisea aurea</name>
    <dbReference type="NCBI Taxonomy" id="192259"/>
    <lineage>
        <taxon>Eukaryota</taxon>
        <taxon>Viridiplantae</taxon>
        <taxon>Streptophyta</taxon>
        <taxon>Embryophyta</taxon>
        <taxon>Tracheophyta</taxon>
        <taxon>Spermatophyta</taxon>
        <taxon>Magnoliopsida</taxon>
        <taxon>eudicotyledons</taxon>
        <taxon>Gunneridae</taxon>
        <taxon>Pentapetalae</taxon>
        <taxon>asterids</taxon>
        <taxon>lamiids</taxon>
        <taxon>Lamiales</taxon>
        <taxon>Lentibulariaceae</taxon>
        <taxon>Genlisea</taxon>
    </lineage>
</organism>
<dbReference type="InterPro" id="IPR046848">
    <property type="entry name" value="E_motif"/>
</dbReference>
<evidence type="ECO:0000256" key="1">
    <source>
        <dbReference type="ARBA" id="ARBA00022737"/>
    </source>
</evidence>
<feature type="repeat" description="PPR" evidence="2">
    <location>
        <begin position="48"/>
        <end position="82"/>
    </location>
</feature>
<evidence type="ECO:0000256" key="2">
    <source>
        <dbReference type="PROSITE-ProRule" id="PRU00708"/>
    </source>
</evidence>
<name>S8DS89_9LAMI</name>
<feature type="non-terminal residue" evidence="3">
    <location>
        <position position="626"/>
    </location>
</feature>
<evidence type="ECO:0000313" key="4">
    <source>
        <dbReference type="Proteomes" id="UP000015453"/>
    </source>
</evidence>
<dbReference type="PANTHER" id="PTHR47926:SF452">
    <property type="entry name" value="PENTATRICOPEPTIDE REPEAT-CONTAINING PROTEIN"/>
    <property type="match status" value="1"/>
</dbReference>
<protein>
    <recommendedName>
        <fullName evidence="5">Pentatricopeptide repeat-containing protein</fullName>
    </recommendedName>
</protein>
<dbReference type="AlphaFoldDB" id="S8DS89"/>
<keyword evidence="4" id="KW-1185">Reference proteome</keyword>
<feature type="repeat" description="PPR" evidence="2">
    <location>
        <begin position="218"/>
        <end position="252"/>
    </location>
</feature>
<dbReference type="PANTHER" id="PTHR47926">
    <property type="entry name" value="PENTATRICOPEPTIDE REPEAT-CONTAINING PROTEIN"/>
    <property type="match status" value="1"/>
</dbReference>
<proteinExistence type="predicted"/>
<feature type="repeat" description="PPR" evidence="2">
    <location>
        <begin position="452"/>
        <end position="486"/>
    </location>
</feature>
<dbReference type="FunFam" id="1.25.40.10:FF:000073">
    <property type="entry name" value="Pentatricopeptide repeat-containing protein chloroplastic"/>
    <property type="match status" value="1"/>
</dbReference>
<dbReference type="Pfam" id="PF13041">
    <property type="entry name" value="PPR_2"/>
    <property type="match status" value="1"/>
</dbReference>
<keyword evidence="1" id="KW-0677">Repeat</keyword>
<dbReference type="OrthoDB" id="185373at2759"/>
<gene>
    <name evidence="3" type="ORF">M569_12107</name>
</gene>
<evidence type="ECO:0000313" key="3">
    <source>
        <dbReference type="EMBL" id="EPS62682.1"/>
    </source>
</evidence>
<comment type="caution">
    <text evidence="3">The sequence shown here is derived from an EMBL/GenBank/DDBJ whole genome shotgun (WGS) entry which is preliminary data.</text>
</comment>
<dbReference type="Pfam" id="PF01535">
    <property type="entry name" value="PPR"/>
    <property type="match status" value="3"/>
</dbReference>
<dbReference type="NCBIfam" id="TIGR00756">
    <property type="entry name" value="PPR"/>
    <property type="match status" value="4"/>
</dbReference>